<gene>
    <name evidence="2" type="ORF">O181_058693</name>
</gene>
<accession>A0A9Q3HVT0</accession>
<name>A0A9Q3HVT0_9BASI</name>
<evidence type="ECO:0000313" key="3">
    <source>
        <dbReference type="Proteomes" id="UP000765509"/>
    </source>
</evidence>
<keyword evidence="3" id="KW-1185">Reference proteome</keyword>
<comment type="caution">
    <text evidence="2">The sequence shown here is derived from an EMBL/GenBank/DDBJ whole genome shotgun (WGS) entry which is preliminary data.</text>
</comment>
<evidence type="ECO:0000256" key="1">
    <source>
        <dbReference type="SAM" id="MobiDB-lite"/>
    </source>
</evidence>
<evidence type="ECO:0000313" key="2">
    <source>
        <dbReference type="EMBL" id="MBW0518978.1"/>
    </source>
</evidence>
<feature type="non-terminal residue" evidence="2">
    <location>
        <position position="1"/>
    </location>
</feature>
<protein>
    <submittedName>
        <fullName evidence="2">Uncharacterized protein</fullName>
    </submittedName>
</protein>
<feature type="region of interest" description="Disordered" evidence="1">
    <location>
        <begin position="46"/>
        <end position="102"/>
    </location>
</feature>
<dbReference type="AlphaFoldDB" id="A0A9Q3HVT0"/>
<proteinExistence type="predicted"/>
<feature type="compositionally biased region" description="Polar residues" evidence="1">
    <location>
        <begin position="57"/>
        <end position="66"/>
    </location>
</feature>
<organism evidence="2 3">
    <name type="scientific">Austropuccinia psidii MF-1</name>
    <dbReference type="NCBI Taxonomy" id="1389203"/>
    <lineage>
        <taxon>Eukaryota</taxon>
        <taxon>Fungi</taxon>
        <taxon>Dikarya</taxon>
        <taxon>Basidiomycota</taxon>
        <taxon>Pucciniomycotina</taxon>
        <taxon>Pucciniomycetes</taxon>
        <taxon>Pucciniales</taxon>
        <taxon>Sphaerophragmiaceae</taxon>
        <taxon>Austropuccinia</taxon>
    </lineage>
</organism>
<feature type="compositionally biased region" description="Polar residues" evidence="1">
    <location>
        <begin position="74"/>
        <end position="88"/>
    </location>
</feature>
<dbReference type="Proteomes" id="UP000765509">
    <property type="component" value="Unassembled WGS sequence"/>
</dbReference>
<reference evidence="2" key="1">
    <citation type="submission" date="2021-03" db="EMBL/GenBank/DDBJ databases">
        <title>Draft genome sequence of rust myrtle Austropuccinia psidii MF-1, a brazilian biotype.</title>
        <authorList>
            <person name="Quecine M.C."/>
            <person name="Pachon D.M.R."/>
            <person name="Bonatelli M.L."/>
            <person name="Correr F.H."/>
            <person name="Franceschini L.M."/>
            <person name="Leite T.F."/>
            <person name="Margarido G.R.A."/>
            <person name="Almeida C.A."/>
            <person name="Ferrarezi J.A."/>
            <person name="Labate C.A."/>
        </authorList>
    </citation>
    <scope>NUCLEOTIDE SEQUENCE</scope>
    <source>
        <strain evidence="2">MF-1</strain>
    </source>
</reference>
<feature type="compositionally biased region" description="Basic and acidic residues" evidence="1">
    <location>
        <begin position="46"/>
        <end position="56"/>
    </location>
</feature>
<sequence length="102" mass="11629">QGVPDPCRSVEKLHEFLPACEKIPGPSQYLQIAQWMALIDGEEKHDALDTRMEEKQPSTSQASAKNIPSREKAATSSKQGQRQGTSQGYRMPWKMPFRWQEQ</sequence>
<dbReference type="EMBL" id="AVOT02027019">
    <property type="protein sequence ID" value="MBW0518978.1"/>
    <property type="molecule type" value="Genomic_DNA"/>
</dbReference>